<dbReference type="InterPro" id="IPR036397">
    <property type="entry name" value="RNaseH_sf"/>
</dbReference>
<dbReference type="GO" id="GO:0003676">
    <property type="term" value="F:nucleic acid binding"/>
    <property type="evidence" value="ECO:0007669"/>
    <property type="project" value="InterPro"/>
</dbReference>
<dbReference type="AlphaFoldDB" id="A0A3N4IX14"/>
<keyword evidence="5" id="KW-1185">Reference proteome</keyword>
<accession>A0A3N4IX14</accession>
<proteinExistence type="predicted"/>
<evidence type="ECO:0000256" key="1">
    <source>
        <dbReference type="SAM" id="Coils"/>
    </source>
</evidence>
<evidence type="ECO:0000259" key="3">
    <source>
        <dbReference type="Pfam" id="PF13358"/>
    </source>
</evidence>
<feature type="coiled-coil region" evidence="1">
    <location>
        <begin position="264"/>
        <end position="291"/>
    </location>
</feature>
<feature type="region of interest" description="Disordered" evidence="2">
    <location>
        <begin position="61"/>
        <end position="101"/>
    </location>
</feature>
<dbReference type="PANTHER" id="PTHR23022:SF119">
    <property type="entry name" value="TC1-LIKE TRANSPOSASE DDE DOMAIN-CONTAINING PROTEIN"/>
    <property type="match status" value="1"/>
</dbReference>
<dbReference type="EMBL" id="ML120528">
    <property type="protein sequence ID" value="RPA90355.1"/>
    <property type="molecule type" value="Genomic_DNA"/>
</dbReference>
<evidence type="ECO:0000313" key="4">
    <source>
        <dbReference type="EMBL" id="RPA90355.1"/>
    </source>
</evidence>
<dbReference type="PANTHER" id="PTHR23022">
    <property type="entry name" value="TRANSPOSABLE ELEMENT-RELATED"/>
    <property type="match status" value="1"/>
</dbReference>
<feature type="compositionally biased region" description="Low complexity" evidence="2">
    <location>
        <begin position="72"/>
        <end position="98"/>
    </location>
</feature>
<protein>
    <recommendedName>
        <fullName evidence="3">Tc1-like transposase DDE domain-containing protein</fullName>
    </recommendedName>
</protein>
<organism evidence="4 5">
    <name type="scientific">Choiromyces venosus 120613-1</name>
    <dbReference type="NCBI Taxonomy" id="1336337"/>
    <lineage>
        <taxon>Eukaryota</taxon>
        <taxon>Fungi</taxon>
        <taxon>Dikarya</taxon>
        <taxon>Ascomycota</taxon>
        <taxon>Pezizomycotina</taxon>
        <taxon>Pezizomycetes</taxon>
        <taxon>Pezizales</taxon>
        <taxon>Tuberaceae</taxon>
        <taxon>Choiromyces</taxon>
    </lineage>
</organism>
<dbReference type="InterPro" id="IPR038717">
    <property type="entry name" value="Tc1-like_DDE_dom"/>
</dbReference>
<name>A0A3N4IX14_9PEZI</name>
<keyword evidence="1" id="KW-0175">Coiled coil</keyword>
<reference evidence="4 5" key="1">
    <citation type="journal article" date="2018" name="Nat. Ecol. Evol.">
        <title>Pezizomycetes genomes reveal the molecular basis of ectomycorrhizal truffle lifestyle.</title>
        <authorList>
            <person name="Murat C."/>
            <person name="Payen T."/>
            <person name="Noel B."/>
            <person name="Kuo A."/>
            <person name="Morin E."/>
            <person name="Chen J."/>
            <person name="Kohler A."/>
            <person name="Krizsan K."/>
            <person name="Balestrini R."/>
            <person name="Da Silva C."/>
            <person name="Montanini B."/>
            <person name="Hainaut M."/>
            <person name="Levati E."/>
            <person name="Barry K.W."/>
            <person name="Belfiori B."/>
            <person name="Cichocki N."/>
            <person name="Clum A."/>
            <person name="Dockter R.B."/>
            <person name="Fauchery L."/>
            <person name="Guy J."/>
            <person name="Iotti M."/>
            <person name="Le Tacon F."/>
            <person name="Lindquist E.A."/>
            <person name="Lipzen A."/>
            <person name="Malagnac F."/>
            <person name="Mello A."/>
            <person name="Molinier V."/>
            <person name="Miyauchi S."/>
            <person name="Poulain J."/>
            <person name="Riccioni C."/>
            <person name="Rubini A."/>
            <person name="Sitrit Y."/>
            <person name="Splivallo R."/>
            <person name="Traeger S."/>
            <person name="Wang M."/>
            <person name="Zifcakova L."/>
            <person name="Wipf D."/>
            <person name="Zambonelli A."/>
            <person name="Paolocci F."/>
            <person name="Nowrousian M."/>
            <person name="Ottonello S."/>
            <person name="Baldrian P."/>
            <person name="Spatafora J.W."/>
            <person name="Henrissat B."/>
            <person name="Nagy L.G."/>
            <person name="Aury J.M."/>
            <person name="Wincker P."/>
            <person name="Grigoriev I.V."/>
            <person name="Bonfante P."/>
            <person name="Martin F.M."/>
        </authorList>
    </citation>
    <scope>NUCLEOTIDE SEQUENCE [LARGE SCALE GENOMIC DNA]</scope>
    <source>
        <strain evidence="4 5">120613-1</strain>
    </source>
</reference>
<evidence type="ECO:0000256" key="2">
    <source>
        <dbReference type="SAM" id="MobiDB-lite"/>
    </source>
</evidence>
<evidence type="ECO:0000313" key="5">
    <source>
        <dbReference type="Proteomes" id="UP000276215"/>
    </source>
</evidence>
<dbReference type="Proteomes" id="UP000276215">
    <property type="component" value="Unassembled WGS sequence"/>
</dbReference>
<dbReference type="InterPro" id="IPR052338">
    <property type="entry name" value="Transposase_5"/>
</dbReference>
<dbReference type="OrthoDB" id="5410741at2759"/>
<feature type="domain" description="Tc1-like transposase DDE" evidence="3">
    <location>
        <begin position="378"/>
        <end position="435"/>
    </location>
</feature>
<dbReference type="Pfam" id="PF13358">
    <property type="entry name" value="DDE_3"/>
    <property type="match status" value="1"/>
</dbReference>
<gene>
    <name evidence="4" type="ORF">L873DRAFT_1848828</name>
</gene>
<dbReference type="Gene3D" id="3.30.420.10">
    <property type="entry name" value="Ribonuclease H-like superfamily/Ribonuclease H"/>
    <property type="match status" value="1"/>
</dbReference>
<sequence>MPDLVPKEGKEITPRRRAAIVTLRCLDVPMTFKKIHEITGVSSSTASDIWRHALENARNARLTTTAPRVTGTASPTCASSTTSLPAPASLSSPTSLPESESDKEFTLMELISASILHSAPRSGRPTCMTEEDKNELVKFIKKDFTTRRMTLCDIRREAGLSHERGIGAYQEVFKFILNKENQKKHLNYCEPQARWQPANEWADYAFTDEMSIEIGGLYGPCFVWREKDERWEDDCIGAMKKQGVSIMCWGMISYGWKGPFWVWERETEEEKAKATSDITSYNENCKEEESRLNTAWRASEEWQELRKRELSNAREARLLASLTGVKTKTTQSWRGKKYKIKKLKRGDSKGIDSWRYVTCLARPLLWPTCQVWKLVNLNFLLMEDNAPAHDSDFTNYEREKVGIDKVDWPPNSPDLNPIEHLWNIMKSRIQTRRGVERVTSAREMKLVLKQEWENITIEDINREVSKLPNILAQCISQKGGNKFHG</sequence>